<keyword evidence="4" id="KW-0274">FAD</keyword>
<evidence type="ECO:0000259" key="7">
    <source>
        <dbReference type="Pfam" id="PF05199"/>
    </source>
</evidence>
<dbReference type="AlphaFoldDB" id="A0A4S3ZXZ8"/>
<dbReference type="InterPro" id="IPR007867">
    <property type="entry name" value="GMC_OxRtase_C"/>
</dbReference>
<organism evidence="8 9">
    <name type="scientific">Allorhizobium terrae</name>
    <dbReference type="NCBI Taxonomy" id="1848972"/>
    <lineage>
        <taxon>Bacteria</taxon>
        <taxon>Pseudomonadati</taxon>
        <taxon>Pseudomonadota</taxon>
        <taxon>Alphaproteobacteria</taxon>
        <taxon>Hyphomicrobiales</taxon>
        <taxon>Rhizobiaceae</taxon>
        <taxon>Rhizobium/Agrobacterium group</taxon>
        <taxon>Allorhizobium</taxon>
    </lineage>
</organism>
<feature type="domain" description="Glucose-methanol-choline oxidoreductase N-terminal" evidence="6">
    <location>
        <begin position="218"/>
        <end position="292"/>
    </location>
</feature>
<sequence length="505" mass="54282">MPEVFDVIVIGSGPVGSGFARRIIEQNGPCKLLLVEAGEDLKGSGGTNIRNLQPQDRVAAYAQAESFPLARLPDGLPDNRLKARPGTFLARHDALPEPDDVAMPAAAMSSNVGGMAAHWTCACPRPGGAERIDFLPAQQQDAAFTVAEQYLSVRQDGFPPSPQADFIVERLRRDFGAGRTPNRLPQPMPLACRPGVDGPIWAGVDVVLGPLADPATRAEKGVELRTGTLCRSVLHSNGRVTGVSLRDLASGREYNVSSGIVMIAADAFRTPQLLYASNIRPDALGRYLNDQPQVISLIELDPDRQWQTQQDAETNDQRDSVTGVSWIPYADDDFPFHAQLMQMDTSPIPLEPKSDGSGRPVVGLGLFAAKQPRAEDRIIFDGGEDALGMPRFRLDYCLSEADRSLQAKAHDVVERVGASLGRVVGKPIILPAGTSLHYQGSYRMGSVDDGTSTCDPNSRVWGFDNLYLGGNGIIPTPTACNPTLTAVALAVMAADHAVAMMRKQQ</sequence>
<evidence type="ECO:0000256" key="5">
    <source>
        <dbReference type="ARBA" id="ARBA00023002"/>
    </source>
</evidence>
<dbReference type="Pfam" id="PF05199">
    <property type="entry name" value="GMC_oxred_C"/>
    <property type="match status" value="1"/>
</dbReference>
<reference evidence="8 9" key="1">
    <citation type="submission" date="2019-04" db="EMBL/GenBank/DDBJ databases">
        <title>Rhizobium terrae sp. nov., isolated from a paddy soil.</title>
        <authorList>
            <person name="Lin S.-Y."/>
            <person name="Hameed A."/>
            <person name="Huang H.-I."/>
            <person name="Young C.-C."/>
        </authorList>
    </citation>
    <scope>NUCLEOTIDE SEQUENCE [LARGE SCALE GENOMIC DNA]</scope>
    <source>
        <strain evidence="8 9">CC-HIH110</strain>
    </source>
</reference>
<dbReference type="SUPFAM" id="SSF51905">
    <property type="entry name" value="FAD/NAD(P)-binding domain"/>
    <property type="match status" value="1"/>
</dbReference>
<dbReference type="SUPFAM" id="SSF54373">
    <property type="entry name" value="FAD-linked reductases, C-terminal domain"/>
    <property type="match status" value="1"/>
</dbReference>
<dbReference type="GO" id="GO:0016614">
    <property type="term" value="F:oxidoreductase activity, acting on CH-OH group of donors"/>
    <property type="evidence" value="ECO:0007669"/>
    <property type="project" value="InterPro"/>
</dbReference>
<keyword evidence="9" id="KW-1185">Reference proteome</keyword>
<dbReference type="InterPro" id="IPR000172">
    <property type="entry name" value="GMC_OxRdtase_N"/>
</dbReference>
<evidence type="ECO:0000259" key="6">
    <source>
        <dbReference type="Pfam" id="PF00732"/>
    </source>
</evidence>
<evidence type="ECO:0000313" key="9">
    <source>
        <dbReference type="Proteomes" id="UP000310754"/>
    </source>
</evidence>
<feature type="domain" description="Glucose-methanol-choline oxidoreductase C-terminal" evidence="7">
    <location>
        <begin position="381"/>
        <end position="490"/>
    </location>
</feature>
<dbReference type="RefSeq" id="WP_190235612.1">
    <property type="nucleotide sequence ID" value="NZ_SSOA01000003.1"/>
</dbReference>
<protein>
    <submittedName>
        <fullName evidence="8">Pyranose oxidase</fullName>
    </submittedName>
</protein>
<comment type="cofactor">
    <cofactor evidence="1">
        <name>FAD</name>
        <dbReference type="ChEBI" id="CHEBI:57692"/>
    </cofactor>
</comment>
<dbReference type="PANTHER" id="PTHR42784:SF1">
    <property type="entry name" value="PYRANOSE 2-OXIDASE"/>
    <property type="match status" value="1"/>
</dbReference>
<dbReference type="PANTHER" id="PTHR42784">
    <property type="entry name" value="PYRANOSE 2-OXIDASE"/>
    <property type="match status" value="1"/>
</dbReference>
<evidence type="ECO:0000313" key="8">
    <source>
        <dbReference type="EMBL" id="THF50801.1"/>
    </source>
</evidence>
<dbReference type="InterPro" id="IPR036188">
    <property type="entry name" value="FAD/NAD-bd_sf"/>
</dbReference>
<dbReference type="EMBL" id="SSOA01000003">
    <property type="protein sequence ID" value="THF50801.1"/>
    <property type="molecule type" value="Genomic_DNA"/>
</dbReference>
<name>A0A4S3ZXZ8_9HYPH</name>
<gene>
    <name evidence="8" type="ORF">E6C51_08095</name>
</gene>
<dbReference type="InterPro" id="IPR051473">
    <property type="entry name" value="P2Ox-like"/>
</dbReference>
<dbReference type="GO" id="GO:0050660">
    <property type="term" value="F:flavin adenine dinucleotide binding"/>
    <property type="evidence" value="ECO:0007669"/>
    <property type="project" value="InterPro"/>
</dbReference>
<evidence type="ECO:0000256" key="1">
    <source>
        <dbReference type="ARBA" id="ARBA00001974"/>
    </source>
</evidence>
<evidence type="ECO:0000256" key="3">
    <source>
        <dbReference type="ARBA" id="ARBA00022630"/>
    </source>
</evidence>
<proteinExistence type="inferred from homology"/>
<comment type="similarity">
    <text evidence="2">Belongs to the GMC oxidoreductase family.</text>
</comment>
<comment type="caution">
    <text evidence="8">The sequence shown here is derived from an EMBL/GenBank/DDBJ whole genome shotgun (WGS) entry which is preliminary data.</text>
</comment>
<evidence type="ECO:0000256" key="2">
    <source>
        <dbReference type="ARBA" id="ARBA00010790"/>
    </source>
</evidence>
<evidence type="ECO:0000256" key="4">
    <source>
        <dbReference type="ARBA" id="ARBA00022827"/>
    </source>
</evidence>
<keyword evidence="5" id="KW-0560">Oxidoreductase</keyword>
<dbReference type="Gene3D" id="3.50.50.60">
    <property type="entry name" value="FAD/NAD(P)-binding domain"/>
    <property type="match status" value="2"/>
</dbReference>
<accession>A0A4S3ZXZ8</accession>
<keyword evidence="3" id="KW-0285">Flavoprotein</keyword>
<dbReference type="Proteomes" id="UP000310754">
    <property type="component" value="Unassembled WGS sequence"/>
</dbReference>
<dbReference type="Pfam" id="PF00732">
    <property type="entry name" value="GMC_oxred_N"/>
    <property type="match status" value="1"/>
</dbReference>